<dbReference type="CDD" id="cd23507">
    <property type="entry name" value="hydrophobin_I"/>
    <property type="match status" value="1"/>
</dbReference>
<evidence type="ECO:0000313" key="7">
    <source>
        <dbReference type="EMBL" id="PSS06516.1"/>
    </source>
</evidence>
<dbReference type="STRING" id="98765.A0A2R6QEL6"/>
<evidence type="ECO:0000256" key="5">
    <source>
        <dbReference type="ARBA" id="ARBA00023157"/>
    </source>
</evidence>
<dbReference type="Pfam" id="PF01185">
    <property type="entry name" value="Hydrophobin"/>
    <property type="match status" value="1"/>
</dbReference>
<proteinExistence type="inferred from homology"/>
<evidence type="ECO:0000256" key="2">
    <source>
        <dbReference type="ARBA" id="ARBA00010446"/>
    </source>
</evidence>
<dbReference type="EMBL" id="MLYV02000363">
    <property type="protein sequence ID" value="PSS06516.1"/>
    <property type="molecule type" value="Genomic_DNA"/>
</dbReference>
<keyword evidence="4 6" id="KW-0964">Secreted</keyword>
<keyword evidence="5 6" id="KW-1015">Disulfide bond</keyword>
<organism evidence="7 8">
    <name type="scientific">Hermanssonia centrifuga</name>
    <dbReference type="NCBI Taxonomy" id="98765"/>
    <lineage>
        <taxon>Eukaryota</taxon>
        <taxon>Fungi</taxon>
        <taxon>Dikarya</taxon>
        <taxon>Basidiomycota</taxon>
        <taxon>Agaricomycotina</taxon>
        <taxon>Agaricomycetes</taxon>
        <taxon>Polyporales</taxon>
        <taxon>Meruliaceae</taxon>
        <taxon>Hermanssonia</taxon>
    </lineage>
</organism>
<dbReference type="Proteomes" id="UP000186601">
    <property type="component" value="Unassembled WGS sequence"/>
</dbReference>
<name>A0A2R6QEL6_9APHY</name>
<dbReference type="OrthoDB" id="4225815at2759"/>
<comment type="similarity">
    <text evidence="2 6">Belongs to the fungal hydrophobin family.</text>
</comment>
<keyword evidence="3 6" id="KW-0134">Cell wall</keyword>
<keyword evidence="8" id="KW-1185">Reference proteome</keyword>
<gene>
    <name evidence="7" type="ORF">PHLCEN_2v3683</name>
</gene>
<dbReference type="GO" id="GO:0009277">
    <property type="term" value="C:fungal-type cell wall"/>
    <property type="evidence" value="ECO:0007669"/>
    <property type="project" value="InterPro"/>
</dbReference>
<comment type="caution">
    <text evidence="7">The sequence shown here is derived from an EMBL/GenBank/DDBJ whole genome shotgun (WGS) entry which is preliminary data.</text>
</comment>
<feature type="signal peptide" evidence="6">
    <location>
        <begin position="1"/>
        <end position="22"/>
    </location>
</feature>
<evidence type="ECO:0000256" key="1">
    <source>
        <dbReference type="ARBA" id="ARBA00004191"/>
    </source>
</evidence>
<sequence>MFSRTSATFLYVFSALIVLAVATPNPGNAKRWGSPTTTPAVTTTVTVTAPATTSTIAAGDCNTGPIQCCDSVQSASSAGAAAILASIGVLLEDPTAIVGLTCSPISAVGVGSGSSCDASPVCCENNSFVSLVLQEDLYGRIR</sequence>
<dbReference type="AlphaFoldDB" id="A0A2R6QEL6"/>
<protein>
    <recommendedName>
        <fullName evidence="6">Hydrophobin</fullName>
    </recommendedName>
</protein>
<dbReference type="GO" id="GO:0005199">
    <property type="term" value="F:structural constituent of cell wall"/>
    <property type="evidence" value="ECO:0007669"/>
    <property type="project" value="InterPro"/>
</dbReference>
<reference evidence="7 8" key="1">
    <citation type="submission" date="2018-02" db="EMBL/GenBank/DDBJ databases">
        <title>Genome sequence of the basidiomycete white-rot fungus Phlebia centrifuga.</title>
        <authorList>
            <person name="Granchi Z."/>
            <person name="Peng M."/>
            <person name="de Vries R.P."/>
            <person name="Hilden K."/>
            <person name="Makela M.R."/>
            <person name="Grigoriev I."/>
            <person name="Riley R."/>
        </authorList>
    </citation>
    <scope>NUCLEOTIDE SEQUENCE [LARGE SCALE GENOMIC DNA]</scope>
    <source>
        <strain evidence="7 8">FBCC195</strain>
    </source>
</reference>
<dbReference type="SMART" id="SM00075">
    <property type="entry name" value="HYDRO"/>
    <property type="match status" value="1"/>
</dbReference>
<dbReference type="InterPro" id="IPR001338">
    <property type="entry name" value="Class_I_Hydrophobin"/>
</dbReference>
<evidence type="ECO:0000313" key="8">
    <source>
        <dbReference type="Proteomes" id="UP000186601"/>
    </source>
</evidence>
<comment type="subcellular location">
    <subcellularLocation>
        <location evidence="1 6">Secreted</location>
        <location evidence="1 6">Cell wall</location>
    </subcellularLocation>
</comment>
<keyword evidence="6" id="KW-0732">Signal</keyword>
<evidence type="ECO:0000256" key="4">
    <source>
        <dbReference type="ARBA" id="ARBA00022525"/>
    </source>
</evidence>
<evidence type="ECO:0000256" key="6">
    <source>
        <dbReference type="RuleBase" id="RU365009"/>
    </source>
</evidence>
<feature type="chain" id="PRO_5015213752" description="Hydrophobin" evidence="6">
    <location>
        <begin position="23"/>
        <end position="142"/>
    </location>
</feature>
<evidence type="ECO:0000256" key="3">
    <source>
        <dbReference type="ARBA" id="ARBA00022512"/>
    </source>
</evidence>
<accession>A0A2R6QEL6</accession>